<evidence type="ECO:0000313" key="5">
    <source>
        <dbReference type="Proteomes" id="UP000095558"/>
    </source>
</evidence>
<dbReference type="SUPFAM" id="SSF56349">
    <property type="entry name" value="DNA breaking-rejoining enzymes"/>
    <property type="match status" value="1"/>
</dbReference>
<name>A0A174GVC7_9CLOT</name>
<dbReference type="GO" id="GO:0015074">
    <property type="term" value="P:DNA integration"/>
    <property type="evidence" value="ECO:0007669"/>
    <property type="project" value="InterPro"/>
</dbReference>
<accession>A0A174GVC7</accession>
<proteinExistence type="predicted"/>
<dbReference type="GO" id="GO:0006310">
    <property type="term" value="P:DNA recombination"/>
    <property type="evidence" value="ECO:0007669"/>
    <property type="project" value="UniProtKB-KW"/>
</dbReference>
<dbReference type="InterPro" id="IPR011010">
    <property type="entry name" value="DNA_brk_join_enz"/>
</dbReference>
<evidence type="ECO:0000313" key="4">
    <source>
        <dbReference type="EMBL" id="CUO66672.1"/>
    </source>
</evidence>
<dbReference type="Proteomes" id="UP000095558">
    <property type="component" value="Unassembled WGS sequence"/>
</dbReference>
<dbReference type="Pfam" id="PF00589">
    <property type="entry name" value="Phage_integrase"/>
    <property type="match status" value="1"/>
</dbReference>
<dbReference type="Gene3D" id="1.10.443.10">
    <property type="entry name" value="Intergrase catalytic core"/>
    <property type="match status" value="1"/>
</dbReference>
<dbReference type="EMBL" id="CYZV01000038">
    <property type="protein sequence ID" value="CUO66672.1"/>
    <property type="molecule type" value="Genomic_DNA"/>
</dbReference>
<dbReference type="InterPro" id="IPR050090">
    <property type="entry name" value="Tyrosine_recombinase_XerCD"/>
</dbReference>
<sequence>MDLNDEMLEMMKFYKFYKKMRAYEEKNEFTEKMQEIDIKTEGANEISKKMPPKTEGAILNNKKDHKNDEITKEEGKKKNYKATRPLEVEEYEQIIKLCKEGFTYTDKKTGREKKFRPNQPLAFALALQATLGFRASDIVNLKVSDFNRSKFAIKEIKTGKWQNRDLNDVMYNKLLEYVVTNNLDKDDFIYPNKVRNMQQQLKIITDYLGYKNIGTHSFRKLFAHTLYEESGHDIELVRHVLNHSDIKTTMRYLGVSMKKLREMSNKIDFSYAL</sequence>
<dbReference type="InterPro" id="IPR013762">
    <property type="entry name" value="Integrase-like_cat_sf"/>
</dbReference>
<dbReference type="GO" id="GO:0003677">
    <property type="term" value="F:DNA binding"/>
    <property type="evidence" value="ECO:0007669"/>
    <property type="project" value="InterPro"/>
</dbReference>
<organism evidence="4 5">
    <name type="scientific">Clostridium disporicum</name>
    <dbReference type="NCBI Taxonomy" id="84024"/>
    <lineage>
        <taxon>Bacteria</taxon>
        <taxon>Bacillati</taxon>
        <taxon>Bacillota</taxon>
        <taxon>Clostridia</taxon>
        <taxon>Eubacteriales</taxon>
        <taxon>Clostridiaceae</taxon>
        <taxon>Clostridium</taxon>
    </lineage>
</organism>
<evidence type="ECO:0000256" key="2">
    <source>
        <dbReference type="SAM" id="MobiDB-lite"/>
    </source>
</evidence>
<feature type="domain" description="Tyr recombinase" evidence="3">
    <location>
        <begin position="81"/>
        <end position="265"/>
    </location>
</feature>
<evidence type="ECO:0000259" key="3">
    <source>
        <dbReference type="PROSITE" id="PS51898"/>
    </source>
</evidence>
<keyword evidence="1" id="KW-0233">DNA recombination</keyword>
<dbReference type="PROSITE" id="PS51898">
    <property type="entry name" value="TYR_RECOMBINASE"/>
    <property type="match status" value="1"/>
</dbReference>
<dbReference type="RefSeq" id="WP_055277683.1">
    <property type="nucleotide sequence ID" value="NZ_CYZV01000038.1"/>
</dbReference>
<evidence type="ECO:0000256" key="1">
    <source>
        <dbReference type="ARBA" id="ARBA00023172"/>
    </source>
</evidence>
<dbReference type="InterPro" id="IPR002104">
    <property type="entry name" value="Integrase_catalytic"/>
</dbReference>
<dbReference type="PANTHER" id="PTHR30349:SF82">
    <property type="entry name" value="INTEGRASE_RECOMBINASE YOEC-RELATED"/>
    <property type="match status" value="1"/>
</dbReference>
<dbReference type="OrthoDB" id="87056at2"/>
<protein>
    <submittedName>
        <fullName evidence="4">Integrase/recombinase</fullName>
    </submittedName>
</protein>
<dbReference type="PANTHER" id="PTHR30349">
    <property type="entry name" value="PHAGE INTEGRASE-RELATED"/>
    <property type="match status" value="1"/>
</dbReference>
<dbReference type="AlphaFoldDB" id="A0A174GVC7"/>
<feature type="compositionally biased region" description="Basic and acidic residues" evidence="2">
    <location>
        <begin position="61"/>
        <end position="77"/>
    </location>
</feature>
<reference evidence="4 5" key="1">
    <citation type="submission" date="2015-09" db="EMBL/GenBank/DDBJ databases">
        <authorList>
            <consortium name="Pathogen Informatics"/>
        </authorList>
    </citation>
    <scope>NUCLEOTIDE SEQUENCE [LARGE SCALE GENOMIC DNA]</scope>
    <source>
        <strain evidence="4 5">2789STDY5834855</strain>
    </source>
</reference>
<feature type="region of interest" description="Disordered" evidence="2">
    <location>
        <begin position="42"/>
        <end position="77"/>
    </location>
</feature>
<gene>
    <name evidence="4" type="ORF">ERS852470_03000</name>
</gene>